<dbReference type="PANTHER" id="PTHR43861:SF1">
    <property type="entry name" value="TRANS-ACONITATE 2-METHYLTRANSFERASE"/>
    <property type="match status" value="1"/>
</dbReference>
<dbReference type="PANTHER" id="PTHR43861">
    <property type="entry name" value="TRANS-ACONITATE 2-METHYLTRANSFERASE-RELATED"/>
    <property type="match status" value="1"/>
</dbReference>
<dbReference type="GO" id="GO:0008168">
    <property type="term" value="F:methyltransferase activity"/>
    <property type="evidence" value="ECO:0007669"/>
    <property type="project" value="UniProtKB-KW"/>
</dbReference>
<name>A0AAJ1AHJ7_9BACT</name>
<evidence type="ECO:0000313" key="2">
    <source>
        <dbReference type="EMBL" id="MBZ0159592.1"/>
    </source>
</evidence>
<dbReference type="AlphaFoldDB" id="A0AAJ1AHJ7"/>
<comment type="caution">
    <text evidence="2">The sequence shown here is derived from an EMBL/GenBank/DDBJ whole genome shotgun (WGS) entry which is preliminary data.</text>
</comment>
<proteinExistence type="predicted"/>
<organism evidence="2 3">
    <name type="scientific">Candidatus Methylomirabilis tolerans</name>
    <dbReference type="NCBI Taxonomy" id="3123416"/>
    <lineage>
        <taxon>Bacteria</taxon>
        <taxon>Candidatus Methylomirabilota</taxon>
        <taxon>Candidatus Methylomirabilia</taxon>
        <taxon>Candidatus Methylomirabilales</taxon>
        <taxon>Candidatus Methylomirabilaceae</taxon>
        <taxon>Candidatus Methylomirabilis</taxon>
    </lineage>
</organism>
<gene>
    <name evidence="2" type="ORF">K8G79_05590</name>
</gene>
<dbReference type="Proteomes" id="UP001197609">
    <property type="component" value="Unassembled WGS sequence"/>
</dbReference>
<dbReference type="EMBL" id="JAIOIU010000065">
    <property type="protein sequence ID" value="MBZ0159592.1"/>
    <property type="molecule type" value="Genomic_DNA"/>
</dbReference>
<accession>A0AAJ1AHJ7</accession>
<reference evidence="2 3" key="1">
    <citation type="journal article" date="2021" name="bioRxiv">
        <title>Unraveling nitrogen, sulfur and carbon metabolic pathways and microbial community transcriptional responses to substrate deprivation and toxicity stresses in a bioreactor mimicking anoxic brackish coastal sediment conditions.</title>
        <authorList>
            <person name="Martins P.D."/>
            <person name="Echeveste M.J."/>
            <person name="Arshad A."/>
            <person name="Kurth J."/>
            <person name="Ouboter H."/>
            <person name="Jetten M.S.M."/>
            <person name="Welte C.U."/>
        </authorList>
    </citation>
    <scope>NUCLEOTIDE SEQUENCE [LARGE SCALE GENOMIC DNA]</scope>
    <source>
        <strain evidence="2">MAG_38</strain>
    </source>
</reference>
<dbReference type="Pfam" id="PF13847">
    <property type="entry name" value="Methyltransf_31"/>
    <property type="match status" value="1"/>
</dbReference>
<keyword evidence="2" id="KW-0808">Transferase</keyword>
<dbReference type="InterPro" id="IPR025714">
    <property type="entry name" value="Methyltranfer_dom"/>
</dbReference>
<dbReference type="GO" id="GO:0032259">
    <property type="term" value="P:methylation"/>
    <property type="evidence" value="ECO:0007669"/>
    <property type="project" value="UniProtKB-KW"/>
</dbReference>
<dbReference type="CDD" id="cd02440">
    <property type="entry name" value="AdoMet_MTases"/>
    <property type="match status" value="1"/>
</dbReference>
<dbReference type="InterPro" id="IPR029063">
    <property type="entry name" value="SAM-dependent_MTases_sf"/>
</dbReference>
<keyword evidence="2" id="KW-0489">Methyltransferase</keyword>
<evidence type="ECO:0000313" key="3">
    <source>
        <dbReference type="Proteomes" id="UP001197609"/>
    </source>
</evidence>
<protein>
    <submittedName>
        <fullName evidence="2">Class I SAM-dependent methyltransferase</fullName>
    </submittedName>
</protein>
<dbReference type="SUPFAM" id="SSF53335">
    <property type="entry name" value="S-adenosyl-L-methionine-dependent methyltransferases"/>
    <property type="match status" value="1"/>
</dbReference>
<evidence type="ECO:0000259" key="1">
    <source>
        <dbReference type="Pfam" id="PF13847"/>
    </source>
</evidence>
<feature type="domain" description="Methyltransferase" evidence="1">
    <location>
        <begin position="28"/>
        <end position="136"/>
    </location>
</feature>
<dbReference type="Gene3D" id="3.40.50.150">
    <property type="entry name" value="Vaccinia Virus protein VP39"/>
    <property type="match status" value="1"/>
</dbReference>
<sequence>MENEEEAFRLDIKTNSKVVEQQALWAGIKPGMRVADMCCGSGKVTSILHKLVQPGGAVIGFDGSEKRIEYAQEHYNDKAIKFKCRDIQTHLDDVEMFDFVWMRFVLEYYLSSSFDIVKNVTKIVKPGGVLCLVDLDYNCLSHFGISPRLERTIFAAMKYLEKNANFDPYAGRKLYSFLYDLGYQDINIDVTAHHLIFGQLKDVDAFNWIKKFEVISKKVNFNYEEYEGGYEEFLEEFNRFFVNPRRFTYTPVICCRGRKPVV</sequence>